<dbReference type="Gene3D" id="3.90.226.10">
    <property type="entry name" value="2-enoyl-CoA Hydratase, Chain A, domain 1"/>
    <property type="match status" value="1"/>
</dbReference>
<dbReference type="WBParaSite" id="SSTP_0000446400.1">
    <property type="protein sequence ID" value="SSTP_0000446400.1"/>
    <property type="gene ID" value="SSTP_0000446400"/>
</dbReference>
<evidence type="ECO:0000256" key="4">
    <source>
        <dbReference type="ARBA" id="ARBA00022832"/>
    </source>
</evidence>
<comment type="subcellular location">
    <subcellularLocation>
        <location evidence="1">Peroxisome</location>
    </subcellularLocation>
</comment>
<dbReference type="Gene3D" id="1.10.12.10">
    <property type="entry name" value="Lyase 2-enoyl-coa Hydratase, Chain A, domain 2"/>
    <property type="match status" value="1"/>
</dbReference>
<name>A0A0K0E4P5_STRER</name>
<evidence type="ECO:0000256" key="3">
    <source>
        <dbReference type="ARBA" id="ARBA00005254"/>
    </source>
</evidence>
<dbReference type="PANTHER" id="PTHR43149:SF1">
    <property type="entry name" value="DELTA(3,5)-DELTA(2,4)-DIENOYL-COA ISOMERASE, MITOCHONDRIAL"/>
    <property type="match status" value="1"/>
</dbReference>
<evidence type="ECO:0000256" key="9">
    <source>
        <dbReference type="ARBA" id="ARBA00051408"/>
    </source>
</evidence>
<keyword evidence="8" id="KW-0413">Isomerase</keyword>
<protein>
    <recommendedName>
        <fullName evidence="12">Delta(3,5)-Delta(2,4)-dienoyl-CoA isomerase, mitochondrial</fullName>
    </recommendedName>
</protein>
<evidence type="ECO:0000256" key="12">
    <source>
        <dbReference type="ARBA" id="ARBA00071021"/>
    </source>
</evidence>
<dbReference type="CDD" id="cd06558">
    <property type="entry name" value="crotonase-like"/>
    <property type="match status" value="1"/>
</dbReference>
<keyword evidence="4" id="KW-0276">Fatty acid metabolism</keyword>
<evidence type="ECO:0000313" key="14">
    <source>
        <dbReference type="WBParaSite" id="SSTP_0000446400.1"/>
    </source>
</evidence>
<dbReference type="WBParaSite" id="TCONS_00012549.p1">
    <property type="protein sequence ID" value="TCONS_00012549.p1"/>
    <property type="gene ID" value="XLOC_008201"/>
</dbReference>
<keyword evidence="6" id="KW-0443">Lipid metabolism</keyword>
<dbReference type="Pfam" id="PF00378">
    <property type="entry name" value="ECH_1"/>
    <property type="match status" value="1"/>
</dbReference>
<sequence>MLKDIPNYNKKFKFSNKNYNVYTNQNIFKKLILCFLSLILFLSSIIQIVNCHVVDGNLKNDLKLQEQQNLVTKSEKTTFEMIAKKITEKWKHFNMKHAIPTELHEYKNDLTLLIEELDEAIQISDKIKLNKFAPISSVLPNMKSGYVKKRIEILRSQASSPTVVGNKIDIKESSGEQYENEELLPLNNYQKINKNDNDNEISSESEFDTTFYDDNNINNDGYILNNLEVHTTTTKNMLIDKEENKIIMTTKPIKTSIKKETDNNKLVDENESPHPLQHRLSASIPLRSSQFIPTVNHTNDECQKLTQTELINELKQKGTYNPDLMAWDASGLLRFLDRTISDQYESRKHSSNKNSEQTVKRNIEALERILMELDLKCDVRQPEVIDKLRNLSIHTPRRTVSSPSLRLDKEKIRSKRRAFVDDNILQSFNQTNHNEKLNKSKGPKIIGEVYVVPFGCDKRGEEEDGYLRLCGACQGIRRLPENFFPPFINEVMCDEDKSCLYFYDFAHGRCNQKHMNFVVLRNIGTSDCQIWEKYNLNVRVSCECFVDETSFFANLMYSFIKLEKLPNFVTHVQLNRPKKFNALNIQLWKEIGDVFKMLMEDECTRVIVLSGNGKNFCAGIDLYESQNLFNNPEMDDLDNARKSRKLRNTIFKLQSYFNVIEECLKPVIVVVHGLCIGAGVDLITACDIRFATTDAIFSVKEVDIGMAADVGTLNRLPKIVGNDGWIKEICYTGRNFTSDEGYKNGLIGHIFDDKKTCLKKALELAEFIGEKSPIAVQGTKSILNYSRDHTIKDSLEYTANWNASQLLTNDLIESVGAFITKSGKPQYSKL</sequence>
<evidence type="ECO:0000256" key="2">
    <source>
        <dbReference type="ARBA" id="ARBA00005005"/>
    </source>
</evidence>
<comment type="catalytic activity">
    <reaction evidence="9">
        <text>(3E,5Z)-octadienoyl-CoA = (2E,4E)-octadienoyl-CoA</text>
        <dbReference type="Rhea" id="RHEA:45244"/>
        <dbReference type="ChEBI" id="CHEBI:62243"/>
        <dbReference type="ChEBI" id="CHEBI:85108"/>
    </reaction>
</comment>
<dbReference type="Proteomes" id="UP000035681">
    <property type="component" value="Unplaced"/>
</dbReference>
<dbReference type="GO" id="GO:0051750">
    <property type="term" value="F:delta(3,5)-delta(2,4)-dienoyl-CoA isomerase activity"/>
    <property type="evidence" value="ECO:0007669"/>
    <property type="project" value="TreeGrafter"/>
</dbReference>
<dbReference type="GO" id="GO:0006635">
    <property type="term" value="P:fatty acid beta-oxidation"/>
    <property type="evidence" value="ECO:0007669"/>
    <property type="project" value="UniProtKB-UniPathway"/>
</dbReference>
<keyword evidence="13" id="KW-1185">Reference proteome</keyword>
<dbReference type="SUPFAM" id="SSF52096">
    <property type="entry name" value="ClpP/crotonase"/>
    <property type="match status" value="1"/>
</dbReference>
<evidence type="ECO:0000256" key="5">
    <source>
        <dbReference type="ARBA" id="ARBA00022990"/>
    </source>
</evidence>
<reference evidence="14" key="1">
    <citation type="submission" date="2015-08" db="UniProtKB">
        <authorList>
            <consortium name="WormBaseParasite"/>
        </authorList>
    </citation>
    <scope>IDENTIFICATION</scope>
</reference>
<dbReference type="GO" id="GO:0005777">
    <property type="term" value="C:peroxisome"/>
    <property type="evidence" value="ECO:0007669"/>
    <property type="project" value="UniProtKB-SubCell"/>
</dbReference>
<dbReference type="InterPro" id="IPR014748">
    <property type="entry name" value="Enoyl-CoA_hydra_C"/>
</dbReference>
<evidence type="ECO:0000256" key="1">
    <source>
        <dbReference type="ARBA" id="ARBA00004275"/>
    </source>
</evidence>
<keyword evidence="5" id="KW-0007">Acetylation</keyword>
<evidence type="ECO:0000256" key="10">
    <source>
        <dbReference type="ARBA" id="ARBA00052809"/>
    </source>
</evidence>
<keyword evidence="7" id="KW-0576">Peroxisome</keyword>
<accession>A0A0K0E4P5</accession>
<organism evidence="14">
    <name type="scientific">Strongyloides stercoralis</name>
    <name type="common">Threadworm</name>
    <dbReference type="NCBI Taxonomy" id="6248"/>
    <lineage>
        <taxon>Eukaryota</taxon>
        <taxon>Metazoa</taxon>
        <taxon>Ecdysozoa</taxon>
        <taxon>Nematoda</taxon>
        <taxon>Chromadorea</taxon>
        <taxon>Rhabditida</taxon>
        <taxon>Tylenchina</taxon>
        <taxon>Panagrolaimomorpha</taxon>
        <taxon>Strongyloidoidea</taxon>
        <taxon>Strongyloididae</taxon>
        <taxon>Strongyloides</taxon>
    </lineage>
</organism>
<proteinExistence type="inferred from homology"/>
<comment type="similarity">
    <text evidence="3">Belongs to the enoyl-CoA hydratase/isomerase family.</text>
</comment>
<dbReference type="InterPro" id="IPR029034">
    <property type="entry name" value="Cystine-knot_cytokine"/>
</dbReference>
<evidence type="ECO:0000313" key="13">
    <source>
        <dbReference type="Proteomes" id="UP000035681"/>
    </source>
</evidence>
<dbReference type="UniPathway" id="UPA00659"/>
<comment type="pathway">
    <text evidence="2">Lipid metabolism; fatty acid beta-oxidation.</text>
</comment>
<dbReference type="GO" id="GO:0005739">
    <property type="term" value="C:mitochondrion"/>
    <property type="evidence" value="ECO:0007669"/>
    <property type="project" value="TreeGrafter"/>
</dbReference>
<dbReference type="FunFam" id="3.90.226.10:FF:000024">
    <property type="entry name" value="Delta3,5-delta2,4-dienoyl-CoA isomerase"/>
    <property type="match status" value="1"/>
</dbReference>
<evidence type="ECO:0000256" key="11">
    <source>
        <dbReference type="ARBA" id="ARBA00055786"/>
    </source>
</evidence>
<dbReference type="InterPro" id="IPR029045">
    <property type="entry name" value="ClpP/crotonase-like_dom_sf"/>
</dbReference>
<evidence type="ECO:0000256" key="8">
    <source>
        <dbReference type="ARBA" id="ARBA00023235"/>
    </source>
</evidence>
<evidence type="ECO:0000256" key="6">
    <source>
        <dbReference type="ARBA" id="ARBA00023098"/>
    </source>
</evidence>
<dbReference type="InterPro" id="IPR045002">
    <property type="entry name" value="Ech1-like"/>
</dbReference>
<dbReference type="SUPFAM" id="SSF57501">
    <property type="entry name" value="Cystine-knot cytokines"/>
    <property type="match status" value="1"/>
</dbReference>
<dbReference type="AlphaFoldDB" id="A0A0K0E4P5"/>
<dbReference type="InterPro" id="IPR001753">
    <property type="entry name" value="Enoyl-CoA_hydra/iso"/>
</dbReference>
<comment type="catalytic activity">
    <reaction evidence="10">
        <text>(3E,5Z,8Z,11Z,14Z)-eicosapentaenoyl-CoA = (2E,4E,8Z,11Z,14Z)-eicosapentaenoyl-CoA</text>
        <dbReference type="Rhea" id="RHEA:45224"/>
        <dbReference type="ChEBI" id="CHEBI:85090"/>
        <dbReference type="ChEBI" id="CHEBI:85091"/>
    </reaction>
</comment>
<dbReference type="PANTHER" id="PTHR43149">
    <property type="entry name" value="ENOYL-COA HYDRATASE"/>
    <property type="match status" value="1"/>
</dbReference>
<comment type="function">
    <text evidence="11">Isomerization of 3-trans,5-cis-dienoyl-CoA to 2-trans,4-trans-dienoyl-CoA.</text>
</comment>
<evidence type="ECO:0000256" key="7">
    <source>
        <dbReference type="ARBA" id="ARBA00023140"/>
    </source>
</evidence>
<dbReference type="FunFam" id="1.10.12.10:FF:000004">
    <property type="entry name" value="Delta3,5-delta2,4-dienoyl-CoA isomerase"/>
    <property type="match status" value="1"/>
</dbReference>